<name>A0ABV4DPY6_9LACO</name>
<dbReference type="Pfam" id="PF01263">
    <property type="entry name" value="Aldose_epim"/>
    <property type="match status" value="1"/>
</dbReference>
<sequence>MALILENETLCAKISEHGAELTSLYNKKNGIEYIWQGDPAFWGRHSPVLFPIVGRLKNDTYEFENKTYQLSQHGFARDLDFTVTKATDTTATFELLASDETKAKYPFDFKLVLTYTLTENSISFNYTVFDLGDRPMYYGLGAHPAFSTKLLPDDAYTDYQVELAPELKRKLIPLRANLLDLENTSASKTSLLPVTHALFKDDALVYELEEKPLKATLRNTKHGHGVTLTVADAKAFGIWSCYPAQGEFVCLEPWWAVADIYQTTGKFKDKYLIERLDGHQSKNYTFAITVF</sequence>
<dbReference type="Proteomes" id="UP001565236">
    <property type="component" value="Unassembled WGS sequence"/>
</dbReference>
<dbReference type="Gene3D" id="2.70.98.10">
    <property type="match status" value="1"/>
</dbReference>
<dbReference type="CDD" id="cd09024">
    <property type="entry name" value="Aldose_epim_lacX"/>
    <property type="match status" value="1"/>
</dbReference>
<evidence type="ECO:0000313" key="1">
    <source>
        <dbReference type="EMBL" id="MEY8662540.1"/>
    </source>
</evidence>
<dbReference type="InterPro" id="IPR014718">
    <property type="entry name" value="GH-type_carb-bd"/>
</dbReference>
<accession>A0ABV4DPY6</accession>
<dbReference type="RefSeq" id="WP_369942172.1">
    <property type="nucleotide sequence ID" value="NZ_JBCLUF010000020.1"/>
</dbReference>
<evidence type="ECO:0000313" key="2">
    <source>
        <dbReference type="Proteomes" id="UP001565236"/>
    </source>
</evidence>
<gene>
    <name evidence="1" type="ORF">AALT52_06530</name>
</gene>
<keyword evidence="2" id="KW-1185">Reference proteome</keyword>
<protein>
    <submittedName>
        <fullName evidence="1">Aldose 1-epimerase family protein</fullName>
    </submittedName>
</protein>
<organism evidence="1 2">
    <name type="scientific">Ligilactobacillus faecis</name>
    <dbReference type="NCBI Taxonomy" id="762833"/>
    <lineage>
        <taxon>Bacteria</taxon>
        <taxon>Bacillati</taxon>
        <taxon>Bacillota</taxon>
        <taxon>Bacilli</taxon>
        <taxon>Lactobacillales</taxon>
        <taxon>Lactobacillaceae</taxon>
        <taxon>Ligilactobacillus</taxon>
    </lineage>
</organism>
<proteinExistence type="predicted"/>
<dbReference type="SUPFAM" id="SSF74650">
    <property type="entry name" value="Galactose mutarotase-like"/>
    <property type="match status" value="1"/>
</dbReference>
<dbReference type="EMBL" id="JBCLUF010000020">
    <property type="protein sequence ID" value="MEY8662540.1"/>
    <property type="molecule type" value="Genomic_DNA"/>
</dbReference>
<dbReference type="InterPro" id="IPR037481">
    <property type="entry name" value="LacX"/>
</dbReference>
<dbReference type="InterPro" id="IPR008183">
    <property type="entry name" value="Aldose_1/G6P_1-epimerase"/>
</dbReference>
<reference evidence="1 2" key="1">
    <citation type="submission" date="2024-03" db="EMBL/GenBank/DDBJ databases">
        <title>Mouse gut bacterial collection (mGBC) of GemPharmatech.</title>
        <authorList>
            <person name="He Y."/>
            <person name="Dong L."/>
            <person name="Wu D."/>
            <person name="Gao X."/>
            <person name="Lin Z."/>
        </authorList>
    </citation>
    <scope>NUCLEOTIDE SEQUENCE [LARGE SCALE GENOMIC DNA]</scope>
    <source>
        <strain evidence="1 2">15-30</strain>
    </source>
</reference>
<comment type="caution">
    <text evidence="1">The sequence shown here is derived from an EMBL/GenBank/DDBJ whole genome shotgun (WGS) entry which is preliminary data.</text>
</comment>
<dbReference type="InterPro" id="IPR011013">
    <property type="entry name" value="Gal_mutarotase_sf_dom"/>
</dbReference>